<dbReference type="GO" id="GO:0006508">
    <property type="term" value="P:proteolysis"/>
    <property type="evidence" value="ECO:0007669"/>
    <property type="project" value="UniProtKB-KW"/>
</dbReference>
<dbReference type="CDD" id="cd00037">
    <property type="entry name" value="CLECT"/>
    <property type="match status" value="1"/>
</dbReference>
<dbReference type="InterPro" id="IPR018114">
    <property type="entry name" value="TRYPSIN_HIS"/>
</dbReference>
<keyword evidence="2" id="KW-0964">Secreted</keyword>
<comment type="subcellular location">
    <subcellularLocation>
        <location evidence="1">Secreted</location>
    </subcellularLocation>
</comment>
<dbReference type="SMART" id="SM00034">
    <property type="entry name" value="CLECT"/>
    <property type="match status" value="1"/>
</dbReference>
<evidence type="ECO:0000256" key="2">
    <source>
        <dbReference type="ARBA" id="ARBA00022525"/>
    </source>
</evidence>
<dbReference type="Gene3D" id="2.40.10.10">
    <property type="entry name" value="Trypsin-like serine proteases"/>
    <property type="match status" value="1"/>
</dbReference>
<dbReference type="FunCoup" id="B0W082">
    <property type="interactions" value="41"/>
</dbReference>
<dbReference type="InterPro" id="IPR001304">
    <property type="entry name" value="C-type_lectin-like"/>
</dbReference>
<dbReference type="STRING" id="7176.B0W082"/>
<dbReference type="GO" id="GO:0004252">
    <property type="term" value="F:serine-type endopeptidase activity"/>
    <property type="evidence" value="ECO:0007669"/>
    <property type="project" value="InterPro"/>
</dbReference>
<evidence type="ECO:0000256" key="1">
    <source>
        <dbReference type="ARBA" id="ARBA00004613"/>
    </source>
</evidence>
<evidence type="ECO:0000256" key="7">
    <source>
        <dbReference type="ARBA" id="ARBA00023145"/>
    </source>
</evidence>
<evidence type="ECO:0000256" key="8">
    <source>
        <dbReference type="ARBA" id="ARBA00023157"/>
    </source>
</evidence>
<reference evidence="10" key="1">
    <citation type="submission" date="2007-03" db="EMBL/GenBank/DDBJ databases">
        <title>Annotation of Culex pipiens quinquefasciatus.</title>
        <authorList>
            <consortium name="The Broad Institute Genome Sequencing Platform"/>
            <person name="Atkinson P.W."/>
            <person name="Hemingway J."/>
            <person name="Christensen B.M."/>
            <person name="Higgs S."/>
            <person name="Kodira C."/>
            <person name="Hannick L."/>
            <person name="Megy K."/>
            <person name="O'Leary S."/>
            <person name="Pearson M."/>
            <person name="Haas B.J."/>
            <person name="Mauceli E."/>
            <person name="Wortman J.R."/>
            <person name="Lee N.H."/>
            <person name="Guigo R."/>
            <person name="Stanke M."/>
            <person name="Alvarado L."/>
            <person name="Amedeo P."/>
            <person name="Antoine C.H."/>
            <person name="Arensburger P."/>
            <person name="Bidwell S.L."/>
            <person name="Crawford M."/>
            <person name="Camaro F."/>
            <person name="Devon K."/>
            <person name="Engels R."/>
            <person name="Hammond M."/>
            <person name="Howarth C."/>
            <person name="Koehrsen M."/>
            <person name="Lawson D."/>
            <person name="Montgomery P."/>
            <person name="Nene V."/>
            <person name="Nusbaum C."/>
            <person name="Puiu D."/>
            <person name="Romero-Severson J."/>
            <person name="Severson D.W."/>
            <person name="Shumway M."/>
            <person name="Sisk P."/>
            <person name="Stolte C."/>
            <person name="Zeng Q."/>
            <person name="Eisenstadt E."/>
            <person name="Fraser-Liggett C."/>
            <person name="Strausberg R."/>
            <person name="Galagan J."/>
            <person name="Birren B."/>
            <person name="Collins F.H."/>
        </authorList>
    </citation>
    <scope>NUCLEOTIDE SEQUENCE [LARGE SCALE GENOMIC DNA]</scope>
    <source>
        <strain evidence="10">JHB</strain>
    </source>
</reference>
<dbReference type="Pfam" id="PF00059">
    <property type="entry name" value="Lectin_C"/>
    <property type="match status" value="1"/>
</dbReference>
<dbReference type="SUPFAM" id="SSF56436">
    <property type="entry name" value="C-type lectin-like"/>
    <property type="match status" value="1"/>
</dbReference>
<dbReference type="SMART" id="SM00020">
    <property type="entry name" value="Tryp_SPc"/>
    <property type="match status" value="1"/>
</dbReference>
<dbReference type="VEuPathDB" id="VectorBase:CQUJHB009489"/>
<dbReference type="AlphaFoldDB" id="B0W082"/>
<keyword evidence="6" id="KW-0720">Serine protease</keyword>
<evidence type="ECO:0000256" key="4">
    <source>
        <dbReference type="ARBA" id="ARBA00022729"/>
    </source>
</evidence>
<dbReference type="InterPro" id="IPR018378">
    <property type="entry name" value="C-type_lectin_CS"/>
</dbReference>
<dbReference type="InterPro" id="IPR016186">
    <property type="entry name" value="C-type_lectin-like/link_sf"/>
</dbReference>
<keyword evidence="7" id="KW-0865">Zymogen</keyword>
<keyword evidence="5" id="KW-0378">Hydrolase</keyword>
<dbReference type="PROSITE" id="PS00134">
    <property type="entry name" value="TRYPSIN_HIS"/>
    <property type="match status" value="1"/>
</dbReference>
<dbReference type="PROSITE" id="PS00615">
    <property type="entry name" value="C_TYPE_LECTIN_1"/>
    <property type="match status" value="1"/>
</dbReference>
<keyword evidence="3 10" id="KW-0645">Protease</keyword>
<dbReference type="PANTHER" id="PTHR24260:SF136">
    <property type="entry name" value="GH08193P-RELATED"/>
    <property type="match status" value="1"/>
</dbReference>
<comment type="similarity">
    <text evidence="9">Belongs to the peptidase S1 family. CLIP subfamily.</text>
</comment>
<dbReference type="CDD" id="cd00190">
    <property type="entry name" value="Tryp_SPc"/>
    <property type="match status" value="1"/>
</dbReference>
<dbReference type="InterPro" id="IPR009003">
    <property type="entry name" value="Peptidase_S1_PA"/>
</dbReference>
<dbReference type="OMA" id="WIDANCK"/>
<sequence length="488" mass="53458">MNSAFVLKSILFVIICVQCNANVAPPSCGRRQIKLQQLVTHGYTTNPGEFPWHAGIFMTTGFQKSYICGGSLVNELSVITAAHCVTDPVNGLVTSPATLFVQLGKFKLNLYGDTVQEHAVQQVIVCEDFQTKTSKYDLAIVRLATQARFTDYVQPICVFPQPPGINYNDGSIRGTVVGWGYTQFDALSDALQGTTLPVVGHTKCLESNPELFERTLYDGMFCAGFKNGTNVCNGDSGGGMFVNRNGQWFLIGVVSFTAARDSNTNLCSTKDYTGFTKVSAFQDFIVTNCGLQPVTERPAVVGGGGKQKFFHATDFGLEQKMNWFQAGDYCRSIGQHLAEIRSGQDQAKVKEIVAKGGMEPDANGVARLKQYWIGANDLGVSREFKWQFSGRGITFTHWRQNEPNNVNNNEHCVAVLGNKQAFWIDANCKGKRQVLCERKLFGSPAFQLVKESGRPFEIQKKLPSSARSVPDVQKCSAARPANGDGGLT</sequence>
<evidence type="ECO:0000256" key="5">
    <source>
        <dbReference type="ARBA" id="ARBA00022801"/>
    </source>
</evidence>
<keyword evidence="8" id="KW-1015">Disulfide bond</keyword>
<dbReference type="InParanoid" id="B0W082"/>
<dbReference type="InterPro" id="IPR016187">
    <property type="entry name" value="CTDL_fold"/>
</dbReference>
<dbReference type="InterPro" id="IPR001314">
    <property type="entry name" value="Peptidase_S1A"/>
</dbReference>
<dbReference type="SUPFAM" id="SSF50494">
    <property type="entry name" value="Trypsin-like serine proteases"/>
    <property type="match status" value="1"/>
</dbReference>
<dbReference type="KEGG" id="cqu:CpipJ_CPIJ000446"/>
<dbReference type="eggNOG" id="KOG4297">
    <property type="taxonomic scope" value="Eukaryota"/>
</dbReference>
<dbReference type="InterPro" id="IPR043504">
    <property type="entry name" value="Peptidase_S1_PA_chymotrypsin"/>
</dbReference>
<dbReference type="GO" id="GO:0005576">
    <property type="term" value="C:extracellular region"/>
    <property type="evidence" value="ECO:0007669"/>
    <property type="project" value="UniProtKB-SubCell"/>
</dbReference>
<dbReference type="eggNOG" id="KOG3627">
    <property type="taxonomic scope" value="Eukaryota"/>
</dbReference>
<organism>
    <name type="scientific">Culex quinquefasciatus</name>
    <name type="common">Southern house mosquito</name>
    <name type="synonym">Culex pungens</name>
    <dbReference type="NCBI Taxonomy" id="7176"/>
    <lineage>
        <taxon>Eukaryota</taxon>
        <taxon>Metazoa</taxon>
        <taxon>Ecdysozoa</taxon>
        <taxon>Arthropoda</taxon>
        <taxon>Hexapoda</taxon>
        <taxon>Insecta</taxon>
        <taxon>Pterygota</taxon>
        <taxon>Neoptera</taxon>
        <taxon>Endopterygota</taxon>
        <taxon>Diptera</taxon>
        <taxon>Nematocera</taxon>
        <taxon>Culicoidea</taxon>
        <taxon>Culicidae</taxon>
        <taxon>Culicinae</taxon>
        <taxon>Culicini</taxon>
        <taxon>Culex</taxon>
        <taxon>Culex</taxon>
    </lineage>
</organism>
<dbReference type="InterPro" id="IPR051333">
    <property type="entry name" value="CLIP_Serine_Protease"/>
</dbReference>
<keyword evidence="4" id="KW-0732">Signal</keyword>
<dbReference type="PANTHER" id="PTHR24260">
    <property type="match status" value="1"/>
</dbReference>
<accession>B0W082</accession>
<dbReference type="HOGENOM" id="CLU_036017_0_0_1"/>
<protein>
    <submittedName>
        <fullName evidence="10">Serine protease</fullName>
    </submittedName>
</protein>
<dbReference type="PROSITE" id="PS50240">
    <property type="entry name" value="TRYPSIN_DOM"/>
    <property type="match status" value="1"/>
</dbReference>
<proteinExistence type="inferred from homology"/>
<evidence type="ECO:0000313" key="10">
    <source>
        <dbReference type="EMBL" id="EDS39621.1"/>
    </source>
</evidence>
<evidence type="ECO:0000256" key="3">
    <source>
        <dbReference type="ARBA" id="ARBA00022670"/>
    </source>
</evidence>
<evidence type="ECO:0000256" key="9">
    <source>
        <dbReference type="ARBA" id="ARBA00024195"/>
    </source>
</evidence>
<name>B0W082_CULQU</name>
<dbReference type="PROSITE" id="PS50041">
    <property type="entry name" value="C_TYPE_LECTIN_2"/>
    <property type="match status" value="1"/>
</dbReference>
<evidence type="ECO:0000256" key="6">
    <source>
        <dbReference type="ARBA" id="ARBA00022825"/>
    </source>
</evidence>
<dbReference type="FunFam" id="2.40.10.10:FF:000146">
    <property type="entry name" value="Serine protease 53"/>
    <property type="match status" value="1"/>
</dbReference>
<dbReference type="EMBL" id="DS231817">
    <property type="protein sequence ID" value="EDS39621.1"/>
    <property type="molecule type" value="Genomic_DNA"/>
</dbReference>
<dbReference type="Gene3D" id="3.10.100.10">
    <property type="entry name" value="Mannose-Binding Protein A, subunit A"/>
    <property type="match status" value="1"/>
</dbReference>
<dbReference type="VEuPathDB" id="VectorBase:CPIJ000446"/>
<dbReference type="OrthoDB" id="7215686at2759"/>
<dbReference type="Pfam" id="PF00089">
    <property type="entry name" value="Trypsin"/>
    <property type="match status" value="1"/>
</dbReference>
<gene>
    <name evidence="10" type="ORF">CpipJ_CPIJ000446</name>
</gene>
<dbReference type="InterPro" id="IPR001254">
    <property type="entry name" value="Trypsin_dom"/>
</dbReference>
<dbReference type="PRINTS" id="PR00722">
    <property type="entry name" value="CHYMOTRYPSIN"/>
</dbReference>